<evidence type="ECO:0000256" key="2">
    <source>
        <dbReference type="ARBA" id="ARBA00022552"/>
    </source>
</evidence>
<dbReference type="EC" id="2.1.1.198" evidence="7"/>
<evidence type="ECO:0000256" key="3">
    <source>
        <dbReference type="ARBA" id="ARBA00022603"/>
    </source>
</evidence>
<keyword evidence="1" id="KW-0963">Cytoplasm</keyword>
<keyword evidence="4 7" id="KW-0808">Transferase</keyword>
<sequence length="238" mass="25536">MGDLYMVGTPIGNLGDISLRALETLKAVDVVACEDTRHTLGLLNHFSIKKPLVSCHANDEERGSLRILKLLEEGKKVAYCSDAGTPGISDPGARAARRARAAGHRVIPIPGPSALAALASVAGFAERGFLFDGFLSPKGARRRARLAELLAREEAFLLYESPFRICRLAADLAELAPERRVCLGRELTKLHEQIVDCTAGELASRLAEGSDDPIPQKGEFAILVSGRAGKQGGEVEER</sequence>
<dbReference type="InterPro" id="IPR035996">
    <property type="entry name" value="4pyrrol_Methylase_sf"/>
</dbReference>
<dbReference type="InterPro" id="IPR014776">
    <property type="entry name" value="4pyrrole_Mease_sub2"/>
</dbReference>
<dbReference type="PANTHER" id="PTHR46111:SF1">
    <property type="entry name" value="RIBOSOMAL RNA SMALL SUBUNIT METHYLTRANSFERASE I"/>
    <property type="match status" value="1"/>
</dbReference>
<dbReference type="SUPFAM" id="SSF53790">
    <property type="entry name" value="Tetrapyrrole methylase"/>
    <property type="match status" value="1"/>
</dbReference>
<dbReference type="PANTHER" id="PTHR46111">
    <property type="entry name" value="RIBOSOMAL RNA SMALL SUBUNIT METHYLTRANSFERASE I"/>
    <property type="match status" value="1"/>
</dbReference>
<dbReference type="PIRSF" id="PIRSF005917">
    <property type="entry name" value="MTase_YraL"/>
    <property type="match status" value="1"/>
</dbReference>
<dbReference type="GO" id="GO:0032259">
    <property type="term" value="P:methylation"/>
    <property type="evidence" value="ECO:0007669"/>
    <property type="project" value="UniProtKB-KW"/>
</dbReference>
<keyword evidence="5" id="KW-0949">S-adenosyl-L-methionine</keyword>
<dbReference type="EMBL" id="VSSQ01000030">
    <property type="protein sequence ID" value="MPL65882.1"/>
    <property type="molecule type" value="Genomic_DNA"/>
</dbReference>
<gene>
    <name evidence="7" type="primary">rsmI_4</name>
    <name evidence="7" type="ORF">SDC9_11547</name>
</gene>
<name>A0A644THZ7_9ZZZZ</name>
<dbReference type="PROSITE" id="PS01296">
    <property type="entry name" value="RSMI"/>
    <property type="match status" value="1"/>
</dbReference>
<dbReference type="Pfam" id="PF00590">
    <property type="entry name" value="TP_methylase"/>
    <property type="match status" value="1"/>
</dbReference>
<dbReference type="NCBIfam" id="TIGR00096">
    <property type="entry name" value="16S rRNA (cytidine(1402)-2'-O)-methyltransferase"/>
    <property type="match status" value="1"/>
</dbReference>
<feature type="domain" description="Tetrapyrrole methylase" evidence="6">
    <location>
        <begin position="4"/>
        <end position="203"/>
    </location>
</feature>
<dbReference type="GO" id="GO:0006364">
    <property type="term" value="P:rRNA processing"/>
    <property type="evidence" value="ECO:0007669"/>
    <property type="project" value="UniProtKB-KW"/>
</dbReference>
<evidence type="ECO:0000313" key="7">
    <source>
        <dbReference type="EMBL" id="MPL65882.1"/>
    </source>
</evidence>
<dbReference type="AlphaFoldDB" id="A0A644THZ7"/>
<keyword evidence="3 7" id="KW-0489">Methyltransferase</keyword>
<evidence type="ECO:0000259" key="6">
    <source>
        <dbReference type="Pfam" id="PF00590"/>
    </source>
</evidence>
<dbReference type="Gene3D" id="3.30.950.10">
    <property type="entry name" value="Methyltransferase, Cobalt-precorrin-4 Transmethylase, Domain 2"/>
    <property type="match status" value="1"/>
</dbReference>
<dbReference type="Gene3D" id="3.40.1010.10">
    <property type="entry name" value="Cobalt-precorrin-4 Transmethylase, Domain 1"/>
    <property type="match status" value="1"/>
</dbReference>
<dbReference type="InterPro" id="IPR008189">
    <property type="entry name" value="rRNA_ssu_MeTfrase_I"/>
</dbReference>
<comment type="caution">
    <text evidence="7">The sequence shown here is derived from an EMBL/GenBank/DDBJ whole genome shotgun (WGS) entry which is preliminary data.</text>
</comment>
<dbReference type="CDD" id="cd11648">
    <property type="entry name" value="RsmI"/>
    <property type="match status" value="1"/>
</dbReference>
<protein>
    <submittedName>
        <fullName evidence="7">Ribosomal RNA small subunit methyltransferase I</fullName>
        <ecNumber evidence="7">2.1.1.198</ecNumber>
    </submittedName>
</protein>
<accession>A0A644THZ7</accession>
<reference evidence="7" key="1">
    <citation type="submission" date="2019-08" db="EMBL/GenBank/DDBJ databases">
        <authorList>
            <person name="Kucharzyk K."/>
            <person name="Murdoch R.W."/>
            <person name="Higgins S."/>
            <person name="Loffler F."/>
        </authorList>
    </citation>
    <scope>NUCLEOTIDE SEQUENCE</scope>
</reference>
<organism evidence="7">
    <name type="scientific">bioreactor metagenome</name>
    <dbReference type="NCBI Taxonomy" id="1076179"/>
    <lineage>
        <taxon>unclassified sequences</taxon>
        <taxon>metagenomes</taxon>
        <taxon>ecological metagenomes</taxon>
    </lineage>
</organism>
<dbReference type="HAMAP" id="MF_01877">
    <property type="entry name" value="16SrRNA_methyltr_I"/>
    <property type="match status" value="1"/>
</dbReference>
<dbReference type="GO" id="GO:0008168">
    <property type="term" value="F:methyltransferase activity"/>
    <property type="evidence" value="ECO:0007669"/>
    <property type="project" value="UniProtKB-KW"/>
</dbReference>
<evidence type="ECO:0000256" key="1">
    <source>
        <dbReference type="ARBA" id="ARBA00022490"/>
    </source>
</evidence>
<evidence type="ECO:0000256" key="5">
    <source>
        <dbReference type="ARBA" id="ARBA00022691"/>
    </source>
</evidence>
<keyword evidence="2" id="KW-0698">rRNA processing</keyword>
<evidence type="ECO:0000256" key="4">
    <source>
        <dbReference type="ARBA" id="ARBA00022679"/>
    </source>
</evidence>
<dbReference type="InterPro" id="IPR014777">
    <property type="entry name" value="4pyrrole_Mease_sub1"/>
</dbReference>
<proteinExistence type="inferred from homology"/>
<dbReference type="InterPro" id="IPR018063">
    <property type="entry name" value="SAM_MeTrfase_RsmI_CS"/>
</dbReference>
<dbReference type="InterPro" id="IPR000878">
    <property type="entry name" value="4pyrrol_Mease"/>
</dbReference>